<gene>
    <name evidence="1" type="ORF">AAES_155829</name>
</gene>
<keyword evidence="2" id="KW-1185">Reference proteome</keyword>
<name>A0A0Q3LVU4_AMAAE</name>
<dbReference type="EMBL" id="LMAW01003023">
    <property type="protein sequence ID" value="KQK74597.1"/>
    <property type="molecule type" value="Genomic_DNA"/>
</dbReference>
<evidence type="ECO:0000313" key="2">
    <source>
        <dbReference type="Proteomes" id="UP000051836"/>
    </source>
</evidence>
<reference evidence="1 2" key="1">
    <citation type="submission" date="2015-10" db="EMBL/GenBank/DDBJ databases">
        <authorList>
            <person name="Gilbert D.G."/>
        </authorList>
    </citation>
    <scope>NUCLEOTIDE SEQUENCE [LARGE SCALE GENOMIC DNA]</scope>
    <source>
        <strain evidence="1">FVVF132</strain>
    </source>
</reference>
<proteinExistence type="predicted"/>
<organism evidence="1 2">
    <name type="scientific">Amazona aestiva</name>
    <name type="common">Blue-fronted Amazon parrot</name>
    <dbReference type="NCBI Taxonomy" id="12930"/>
    <lineage>
        <taxon>Eukaryota</taxon>
        <taxon>Metazoa</taxon>
        <taxon>Chordata</taxon>
        <taxon>Craniata</taxon>
        <taxon>Vertebrata</taxon>
        <taxon>Euteleostomi</taxon>
        <taxon>Archelosauria</taxon>
        <taxon>Archosauria</taxon>
        <taxon>Dinosauria</taxon>
        <taxon>Saurischia</taxon>
        <taxon>Theropoda</taxon>
        <taxon>Coelurosauria</taxon>
        <taxon>Aves</taxon>
        <taxon>Neognathae</taxon>
        <taxon>Neoaves</taxon>
        <taxon>Telluraves</taxon>
        <taxon>Australaves</taxon>
        <taxon>Psittaciformes</taxon>
        <taxon>Psittacidae</taxon>
        <taxon>Amazona</taxon>
    </lineage>
</organism>
<dbReference type="Proteomes" id="UP000051836">
    <property type="component" value="Unassembled WGS sequence"/>
</dbReference>
<comment type="caution">
    <text evidence="1">The sequence shown here is derived from an EMBL/GenBank/DDBJ whole genome shotgun (WGS) entry which is preliminary data.</text>
</comment>
<accession>A0A0Q3LVU4</accession>
<evidence type="ECO:0000313" key="1">
    <source>
        <dbReference type="EMBL" id="KQK74597.1"/>
    </source>
</evidence>
<sequence length="99" mass="10986">MLATGPWDFVLKLPHLSDESVAPVGFRGTPALSSQDGKEADEKTRSGKFALLNAKWGSFLVITEKCIITFDYAAIKDAEWQLLLLAEMGREEMVLEELV</sequence>
<protein>
    <submittedName>
        <fullName evidence="1">Uncharacterized protein</fullName>
    </submittedName>
</protein>
<dbReference type="AlphaFoldDB" id="A0A0Q3LVU4"/>